<dbReference type="InterPro" id="IPR036291">
    <property type="entry name" value="NAD(P)-bd_dom_sf"/>
</dbReference>
<dbReference type="eggNOG" id="COG1091">
    <property type="taxonomic scope" value="Bacteria"/>
</dbReference>
<comment type="similarity">
    <text evidence="1 2">Belongs to the dTDP-4-dehydrorhamnose reductase family.</text>
</comment>
<dbReference type="GO" id="GO:0008831">
    <property type="term" value="F:dTDP-4-dehydrorhamnose reductase activity"/>
    <property type="evidence" value="ECO:0007669"/>
    <property type="project" value="UniProtKB-EC"/>
</dbReference>
<proteinExistence type="inferred from homology"/>
<dbReference type="STRING" id="1356854.N007_14310"/>
<feature type="domain" description="RmlD-like substrate binding" evidence="3">
    <location>
        <begin position="1"/>
        <end position="241"/>
    </location>
</feature>
<dbReference type="Gene3D" id="3.40.50.720">
    <property type="entry name" value="NAD(P)-binding Rossmann-like Domain"/>
    <property type="match status" value="1"/>
</dbReference>
<dbReference type="KEGG" id="aaco:K1I37_06335"/>
<dbReference type="GO" id="GO:0019305">
    <property type="term" value="P:dTDP-rhamnose biosynthetic process"/>
    <property type="evidence" value="ECO:0007669"/>
    <property type="project" value="TreeGrafter"/>
</dbReference>
<organism evidence="4 5">
    <name type="scientific">Alicyclobacillus acidoterrestris (strain ATCC 49025 / DSM 3922 / CIP 106132 / NCIMB 13137 / GD3B)</name>
    <dbReference type="NCBI Taxonomy" id="1356854"/>
    <lineage>
        <taxon>Bacteria</taxon>
        <taxon>Bacillati</taxon>
        <taxon>Bacillota</taxon>
        <taxon>Bacilli</taxon>
        <taxon>Bacillales</taxon>
        <taxon>Alicyclobacillaceae</taxon>
        <taxon>Alicyclobacillus</taxon>
    </lineage>
</organism>
<dbReference type="RefSeq" id="WP_021298009.1">
    <property type="nucleotide sequence ID" value="NZ_AURB01000167.1"/>
</dbReference>
<dbReference type="GO" id="GO:0005829">
    <property type="term" value="C:cytosol"/>
    <property type="evidence" value="ECO:0007669"/>
    <property type="project" value="TreeGrafter"/>
</dbReference>
<protein>
    <recommendedName>
        <fullName evidence="2">dTDP-4-dehydrorhamnose reductase</fullName>
        <ecNumber evidence="2">1.1.1.133</ecNumber>
    </recommendedName>
</protein>
<dbReference type="PANTHER" id="PTHR10491">
    <property type="entry name" value="DTDP-4-DEHYDRORHAMNOSE REDUCTASE"/>
    <property type="match status" value="1"/>
</dbReference>
<evidence type="ECO:0000259" key="3">
    <source>
        <dbReference type="Pfam" id="PF04321"/>
    </source>
</evidence>
<dbReference type="InterPro" id="IPR029903">
    <property type="entry name" value="RmlD-like-bd"/>
</dbReference>
<comment type="function">
    <text evidence="2">Catalyzes the reduction of dTDP-6-deoxy-L-lyxo-4-hexulose to yield dTDP-L-rhamnose.</text>
</comment>
<dbReference type="Pfam" id="PF04321">
    <property type="entry name" value="RmlD_sub_bind"/>
    <property type="match status" value="1"/>
</dbReference>
<dbReference type="Proteomes" id="UP000829401">
    <property type="component" value="Chromosome"/>
</dbReference>
<evidence type="ECO:0000256" key="1">
    <source>
        <dbReference type="ARBA" id="ARBA00010944"/>
    </source>
</evidence>
<dbReference type="SUPFAM" id="SSF51735">
    <property type="entry name" value="NAD(P)-binding Rossmann-fold domains"/>
    <property type="match status" value="1"/>
</dbReference>
<dbReference type="OrthoDB" id="9803892at2"/>
<evidence type="ECO:0000313" key="4">
    <source>
        <dbReference type="EMBL" id="UNO50103.1"/>
    </source>
</evidence>
<gene>
    <name evidence="4" type="ORF">K1I37_06335</name>
</gene>
<dbReference type="AlphaFoldDB" id="T0BQA4"/>
<comment type="pathway">
    <text evidence="2">Carbohydrate biosynthesis; dTDP-L-rhamnose biosynthesis.</text>
</comment>
<dbReference type="PANTHER" id="PTHR10491:SF4">
    <property type="entry name" value="METHIONINE ADENOSYLTRANSFERASE 2 SUBUNIT BETA"/>
    <property type="match status" value="1"/>
</dbReference>
<reference evidence="5" key="1">
    <citation type="journal article" date="2022" name="G3 (Bethesda)">
        <title>Unveiling the complete genome sequence of Alicyclobacillus acidoterrestris DSM 3922T, a taint-producing strain.</title>
        <authorList>
            <person name="Leonardo I.C."/>
            <person name="Barreto Crespo M.T."/>
            <person name="Gaspar F.B."/>
        </authorList>
    </citation>
    <scope>NUCLEOTIDE SEQUENCE [LARGE SCALE GENOMIC DNA]</scope>
    <source>
        <strain evidence="5">DSM 3922</strain>
    </source>
</reference>
<dbReference type="EMBL" id="CP080467">
    <property type="protein sequence ID" value="UNO50103.1"/>
    <property type="molecule type" value="Genomic_DNA"/>
</dbReference>
<keyword evidence="2" id="KW-0521">NADP</keyword>
<dbReference type="CDD" id="cd05254">
    <property type="entry name" value="dTDP_HR_like_SDR_e"/>
    <property type="match status" value="1"/>
</dbReference>
<keyword evidence="2" id="KW-0560">Oxidoreductase</keyword>
<evidence type="ECO:0000313" key="5">
    <source>
        <dbReference type="Proteomes" id="UP000829401"/>
    </source>
</evidence>
<dbReference type="EC" id="1.1.1.133" evidence="2"/>
<dbReference type="InterPro" id="IPR005913">
    <property type="entry name" value="dTDP_dehydrorham_reduct"/>
</dbReference>
<accession>T0BQA4</accession>
<name>T0BQA4_ALIAG</name>
<evidence type="ECO:0000256" key="2">
    <source>
        <dbReference type="RuleBase" id="RU364082"/>
    </source>
</evidence>
<sequence>MKLLIFGGAGMAGHVLNQYFRDKVKADVWVTERSGPAGEHKIILDVRDHTRVEQALKQVQPDVVVNAVGLLNHVAEENVKDAIYVNSLFPHLLAEHGTKQGFKLVHISTDCVFSGRKGDYTERDVADGDTVYARTKALGEVTEAPHVTIRTSIIGPEKKDGIGLFHWFTRQTGEVKGYTNVFWNGVTTLELAKATKWVLDHDLTGLIHLAAPQKVSKYALLSLIQKIFERQDIHLTPTESHPSDKSLVNTRSDVTYNVPDYQTMLDEMKAWMTAHRAAYGHDFS</sequence>
<accession>A0A9E6ZIW5</accession>
<keyword evidence="5" id="KW-1185">Reference proteome</keyword>